<dbReference type="PANTHER" id="PTHR23017:SF3">
    <property type="entry name" value="G-PROTEIN COUPLED RECEPTORS FAMILY 1 PROFILE DOMAIN-CONTAINING PROTEIN"/>
    <property type="match status" value="1"/>
</dbReference>
<dbReference type="InterPro" id="IPR017452">
    <property type="entry name" value="GPCR_Rhodpsn_7TM"/>
</dbReference>
<keyword evidence="7" id="KW-1185">Reference proteome</keyword>
<dbReference type="PANTHER" id="PTHR23017">
    <property type="entry name" value="SERPENTINE RECEPTOR, CLASS X"/>
    <property type="match status" value="1"/>
</dbReference>
<dbReference type="CDD" id="cd00637">
    <property type="entry name" value="7tm_classA_rhodopsin-like"/>
    <property type="match status" value="1"/>
</dbReference>
<reference evidence="8" key="1">
    <citation type="submission" date="2017-02" db="UniProtKB">
        <authorList>
            <consortium name="WormBaseParasite"/>
        </authorList>
    </citation>
    <scope>IDENTIFICATION</scope>
</reference>
<feature type="transmembrane region" description="Helical" evidence="5">
    <location>
        <begin position="140"/>
        <end position="161"/>
    </location>
</feature>
<dbReference type="SUPFAM" id="SSF81321">
    <property type="entry name" value="Family A G protein-coupled receptor-like"/>
    <property type="match status" value="1"/>
</dbReference>
<evidence type="ECO:0000256" key="1">
    <source>
        <dbReference type="ARBA" id="ARBA00004370"/>
    </source>
</evidence>
<evidence type="ECO:0000256" key="3">
    <source>
        <dbReference type="ARBA" id="ARBA00022989"/>
    </source>
</evidence>
<evidence type="ECO:0000313" key="8">
    <source>
        <dbReference type="WBParaSite" id="EEL_0000169801-mRNA-1"/>
    </source>
</evidence>
<dbReference type="Proteomes" id="UP000050640">
    <property type="component" value="Unplaced"/>
</dbReference>
<proteinExistence type="predicted"/>
<evidence type="ECO:0000259" key="6">
    <source>
        <dbReference type="PROSITE" id="PS50262"/>
    </source>
</evidence>
<organism evidence="7 8">
    <name type="scientific">Elaeophora elaphi</name>
    <dbReference type="NCBI Taxonomy" id="1147741"/>
    <lineage>
        <taxon>Eukaryota</taxon>
        <taxon>Metazoa</taxon>
        <taxon>Ecdysozoa</taxon>
        <taxon>Nematoda</taxon>
        <taxon>Chromadorea</taxon>
        <taxon>Rhabditida</taxon>
        <taxon>Spirurina</taxon>
        <taxon>Spiruromorpha</taxon>
        <taxon>Filarioidea</taxon>
        <taxon>Onchocercidae</taxon>
        <taxon>Elaeophora</taxon>
    </lineage>
</organism>
<keyword evidence="4 5" id="KW-0472">Membrane</keyword>
<feature type="domain" description="G-protein coupled receptors family 1 profile" evidence="6">
    <location>
        <begin position="183"/>
        <end position="259"/>
    </location>
</feature>
<dbReference type="InterPro" id="IPR019430">
    <property type="entry name" value="7TM_GPCR_serpentine_rcpt_Srx"/>
</dbReference>
<evidence type="ECO:0000256" key="2">
    <source>
        <dbReference type="ARBA" id="ARBA00022692"/>
    </source>
</evidence>
<accession>A0A0R3RJN9</accession>
<dbReference type="Pfam" id="PF10328">
    <property type="entry name" value="7TM_GPCR_Srx"/>
    <property type="match status" value="1"/>
</dbReference>
<feature type="transmembrane region" description="Helical" evidence="5">
    <location>
        <begin position="167"/>
        <end position="192"/>
    </location>
</feature>
<protein>
    <submittedName>
        <fullName evidence="8">G_PROTEIN_RECEP_F1_2 domain-containing protein</fullName>
    </submittedName>
</protein>
<evidence type="ECO:0000256" key="5">
    <source>
        <dbReference type="SAM" id="Phobius"/>
    </source>
</evidence>
<keyword evidence="3 5" id="KW-1133">Transmembrane helix</keyword>
<dbReference type="AlphaFoldDB" id="A0A0R3RJN9"/>
<comment type="subcellular location">
    <subcellularLocation>
        <location evidence="1">Membrane</location>
    </subcellularLocation>
</comment>
<evidence type="ECO:0000256" key="4">
    <source>
        <dbReference type="ARBA" id="ARBA00023136"/>
    </source>
</evidence>
<dbReference type="Gene3D" id="1.20.1070.10">
    <property type="entry name" value="Rhodopsin 7-helix transmembrane proteins"/>
    <property type="match status" value="1"/>
</dbReference>
<dbReference type="PROSITE" id="PS50262">
    <property type="entry name" value="G_PROTEIN_RECEP_F1_2"/>
    <property type="match status" value="1"/>
</dbReference>
<feature type="transmembrane region" description="Helical" evidence="5">
    <location>
        <begin position="213"/>
        <end position="234"/>
    </location>
</feature>
<dbReference type="GO" id="GO:0016020">
    <property type="term" value="C:membrane"/>
    <property type="evidence" value="ECO:0007669"/>
    <property type="project" value="UniProtKB-SubCell"/>
</dbReference>
<feature type="transmembrane region" description="Helical" evidence="5">
    <location>
        <begin position="103"/>
        <end position="120"/>
    </location>
</feature>
<name>A0A0R3RJN9_9BILA</name>
<keyword evidence="2 5" id="KW-0812">Transmembrane</keyword>
<evidence type="ECO:0000313" key="7">
    <source>
        <dbReference type="Proteomes" id="UP000050640"/>
    </source>
</evidence>
<feature type="transmembrane region" description="Helical" evidence="5">
    <location>
        <begin position="254"/>
        <end position="280"/>
    </location>
</feature>
<feature type="transmembrane region" description="Helical" evidence="5">
    <location>
        <begin position="316"/>
        <end position="332"/>
    </location>
</feature>
<dbReference type="WBParaSite" id="EEL_0000169801-mRNA-1">
    <property type="protein sequence ID" value="EEL_0000169801-mRNA-1"/>
    <property type="gene ID" value="EEL_0000169801"/>
</dbReference>
<sequence length="336" mass="38052">MLPSIGSKIIDASEIINSYTKKTFLWTFDWNVWALLSRNQDLINCLLDFKSCISTTAADDFWFSFYEMIDSIAFGDDQIALLCIAMDRKQIDSCGSLMHVTQLQVSLFGLFSNGFSLYIMKSRFRNPFGVLCGSYLKFNLESIVIIFTWCAIVLSVKSPILSSPAVFLLRLLGVLANGAWFGSIFMHFFVALNRYCGIVYPIRYKQLWTESKAITIGIVSWIFGTCLSMVHLYKECSIVFNENQDYRFLYQNSSYGRICASADTILSVGVVTATACIDFITLIKILAHHKSCVLSSLYIGYLTVSRINSYFFTDKWLLFASSTILLILSLSLDGRH</sequence>